<dbReference type="InterPro" id="IPR036514">
    <property type="entry name" value="SGNH_hydro_sf"/>
</dbReference>
<accession>A0A382BB26</accession>
<dbReference type="SMART" id="SM00028">
    <property type="entry name" value="TPR"/>
    <property type="match status" value="5"/>
</dbReference>
<dbReference type="InterPro" id="IPR011990">
    <property type="entry name" value="TPR-like_helical_dom_sf"/>
</dbReference>
<dbReference type="PROSITE" id="PS50005">
    <property type="entry name" value="TPR"/>
    <property type="match status" value="1"/>
</dbReference>
<sequence length="640" mass="69963">MESKSSTKPKPRAGRTWLLRLSLMVCVPVLLLGVAEGILRLAGYGHPSSFFVSSPHHGEGELIENARFAWRFLPPTLARASQPTLIHREKSPGTTRVFVFGESAAEGDPEPAFGMPRLLEVLLEGRFSGRDFEVINASVTAINSHAILPITRECAGLDGDFWVIYIGHNEVMGPFGAGTVFGQKTPPLAALRLGLSLKQFRLGQWIASFDNSSSGADSTQWKGMGMFLDQQLRATDPQLNWVYDSYKKNLSDLLAESRQAGVRVVMSTAASNLRDSAPFASLDAGGRGSAVEQFQLARSLDAEGKTGEARSHYIRARDLDVLRFRADSKLNAITQALGQAESDNVTFIDAQTALDAQSPGGIAGRETFYEHVHFTFEGNYRLARLFSGEIASHLASGGDKPGGQWLTSAECAERLAYTDWDRGVVLASVIRRLQQPPFNQRLNSDEAIGQLQAQLQRVAKRLDRTAALEAYNTALKARPNDWRLLQRRGLLLSSAGRHEEGVDSLKRALGQTPWSRILHYQLGAMQNKAGQFDDASLSLAWALKLKPDFPEAVQQLTRARAGIQYRLGEKEKAAGNAAGALGHYVKATQLDDGFAEAHFQVGVCRVELDRIAEATASFERAVALKPGLPQARFNLVTGLL</sequence>
<dbReference type="PANTHER" id="PTHR44998:SF1">
    <property type="entry name" value="UDP-N-ACETYLGLUCOSAMINE--PEPTIDE N-ACETYLGLUCOSAMINYLTRANSFERASE 110 KDA SUBUNIT"/>
    <property type="match status" value="1"/>
</dbReference>
<dbReference type="InterPro" id="IPR019734">
    <property type="entry name" value="TPR_rpt"/>
</dbReference>
<gene>
    <name evidence="1" type="ORF">METZ01_LOCUS163287</name>
</gene>
<dbReference type="SUPFAM" id="SSF48452">
    <property type="entry name" value="TPR-like"/>
    <property type="match status" value="1"/>
</dbReference>
<dbReference type="GO" id="GO:0006493">
    <property type="term" value="P:protein O-linked glycosylation"/>
    <property type="evidence" value="ECO:0007669"/>
    <property type="project" value="TreeGrafter"/>
</dbReference>
<dbReference type="SUPFAM" id="SSF52266">
    <property type="entry name" value="SGNH hydrolase"/>
    <property type="match status" value="1"/>
</dbReference>
<dbReference type="Pfam" id="PF13432">
    <property type="entry name" value="TPR_16"/>
    <property type="match status" value="2"/>
</dbReference>
<dbReference type="AlphaFoldDB" id="A0A382BB26"/>
<feature type="non-terminal residue" evidence="1">
    <location>
        <position position="640"/>
    </location>
</feature>
<dbReference type="PANTHER" id="PTHR44998">
    <property type="match status" value="1"/>
</dbReference>
<dbReference type="EMBL" id="UINC01028801">
    <property type="protein sequence ID" value="SVB10433.1"/>
    <property type="molecule type" value="Genomic_DNA"/>
</dbReference>
<organism evidence="1">
    <name type="scientific">marine metagenome</name>
    <dbReference type="NCBI Taxonomy" id="408172"/>
    <lineage>
        <taxon>unclassified sequences</taxon>
        <taxon>metagenomes</taxon>
        <taxon>ecological metagenomes</taxon>
    </lineage>
</organism>
<dbReference type="Gene3D" id="3.40.50.1110">
    <property type="entry name" value="SGNH hydrolase"/>
    <property type="match status" value="1"/>
</dbReference>
<proteinExistence type="predicted"/>
<protein>
    <submittedName>
        <fullName evidence="1">Uncharacterized protein</fullName>
    </submittedName>
</protein>
<name>A0A382BB26_9ZZZZ</name>
<dbReference type="Gene3D" id="1.25.40.10">
    <property type="entry name" value="Tetratricopeptide repeat domain"/>
    <property type="match status" value="2"/>
</dbReference>
<reference evidence="1" key="1">
    <citation type="submission" date="2018-05" db="EMBL/GenBank/DDBJ databases">
        <authorList>
            <person name="Lanie J.A."/>
            <person name="Ng W.-L."/>
            <person name="Kazmierczak K.M."/>
            <person name="Andrzejewski T.M."/>
            <person name="Davidsen T.M."/>
            <person name="Wayne K.J."/>
            <person name="Tettelin H."/>
            <person name="Glass J.I."/>
            <person name="Rusch D."/>
            <person name="Podicherti R."/>
            <person name="Tsui H.-C.T."/>
            <person name="Winkler M.E."/>
        </authorList>
    </citation>
    <scope>NUCLEOTIDE SEQUENCE</scope>
</reference>
<dbReference type="GO" id="GO:0016757">
    <property type="term" value="F:glycosyltransferase activity"/>
    <property type="evidence" value="ECO:0007669"/>
    <property type="project" value="TreeGrafter"/>
</dbReference>
<evidence type="ECO:0000313" key="1">
    <source>
        <dbReference type="EMBL" id="SVB10433.1"/>
    </source>
</evidence>